<dbReference type="AlphaFoldDB" id="A0AAC8XJB8"/>
<dbReference type="GO" id="GO:0004519">
    <property type="term" value="F:endonuclease activity"/>
    <property type="evidence" value="ECO:0007669"/>
    <property type="project" value="UniProtKB-KW"/>
</dbReference>
<accession>A0AAC8XJB8</accession>
<dbReference type="InterPro" id="IPR044929">
    <property type="entry name" value="DNA/RNA_non-sp_Endonuclease_sf"/>
</dbReference>
<name>A0AAC8XJB8_9ALTE</name>
<dbReference type="EMBL" id="CP013928">
    <property type="protein sequence ID" value="AMJ78480.1"/>
    <property type="molecule type" value="Genomic_DNA"/>
</dbReference>
<keyword evidence="1" id="KW-0255">Endonuclease</keyword>
<evidence type="ECO:0000313" key="2">
    <source>
        <dbReference type="Proteomes" id="UP000061468"/>
    </source>
</evidence>
<keyword evidence="1" id="KW-0378">Hydrolase</keyword>
<organism evidence="1 2">
    <name type="scientific">Alteromonas mediterranea</name>
    <dbReference type="NCBI Taxonomy" id="314275"/>
    <lineage>
        <taxon>Bacteria</taxon>
        <taxon>Pseudomonadati</taxon>
        <taxon>Pseudomonadota</taxon>
        <taxon>Gammaproteobacteria</taxon>
        <taxon>Alteromonadales</taxon>
        <taxon>Alteromonadaceae</taxon>
        <taxon>Alteromonas/Salinimonas group</taxon>
        <taxon>Alteromonas</taxon>
    </lineage>
</organism>
<dbReference type="Proteomes" id="UP000061468">
    <property type="component" value="Chromosome"/>
</dbReference>
<gene>
    <name evidence="1" type="ORF">AV942_09365</name>
</gene>
<reference evidence="1 2" key="1">
    <citation type="submission" date="2015-12" db="EMBL/GenBank/DDBJ databases">
        <title>Intraspecies pangenome expansion in the marine bacterium Alteromonas.</title>
        <authorList>
            <person name="Lopez-Perez M."/>
            <person name="Rodriguez-Valera F."/>
        </authorList>
    </citation>
    <scope>NUCLEOTIDE SEQUENCE [LARGE SCALE GENOMIC DNA]</scope>
    <source>
        <strain evidence="1 2">UM8</strain>
    </source>
</reference>
<sequence length="55" mass="5883">MQQNASRRDDYCTTEVTVDEVEAHTGLDIMPILPVESESSVEGTLGGLSLQLGCS</sequence>
<proteinExistence type="predicted"/>
<protein>
    <submittedName>
        <fullName evidence="1">Endonuclease</fullName>
    </submittedName>
</protein>
<dbReference type="Gene3D" id="3.40.570.10">
    <property type="entry name" value="Extracellular Endonuclease, subunit A"/>
    <property type="match status" value="1"/>
</dbReference>
<keyword evidence="1" id="KW-0540">Nuclease</keyword>
<evidence type="ECO:0000313" key="1">
    <source>
        <dbReference type="EMBL" id="AMJ78480.1"/>
    </source>
</evidence>